<accession>A0ABQ9IAQ6</accession>
<dbReference type="EMBL" id="JARBHB010000002">
    <property type="protein sequence ID" value="KAJ8893726.1"/>
    <property type="molecule type" value="Genomic_DNA"/>
</dbReference>
<gene>
    <name evidence="1" type="ORF">PR048_006326</name>
</gene>
<organism evidence="1 2">
    <name type="scientific">Dryococelus australis</name>
    <dbReference type="NCBI Taxonomy" id="614101"/>
    <lineage>
        <taxon>Eukaryota</taxon>
        <taxon>Metazoa</taxon>
        <taxon>Ecdysozoa</taxon>
        <taxon>Arthropoda</taxon>
        <taxon>Hexapoda</taxon>
        <taxon>Insecta</taxon>
        <taxon>Pterygota</taxon>
        <taxon>Neoptera</taxon>
        <taxon>Polyneoptera</taxon>
        <taxon>Phasmatodea</taxon>
        <taxon>Verophasmatodea</taxon>
        <taxon>Anareolatae</taxon>
        <taxon>Phasmatidae</taxon>
        <taxon>Eurycanthinae</taxon>
        <taxon>Dryococelus</taxon>
    </lineage>
</organism>
<evidence type="ECO:0000313" key="1">
    <source>
        <dbReference type="EMBL" id="KAJ8893726.1"/>
    </source>
</evidence>
<evidence type="ECO:0000313" key="2">
    <source>
        <dbReference type="Proteomes" id="UP001159363"/>
    </source>
</evidence>
<comment type="caution">
    <text evidence="1">The sequence shown here is derived from an EMBL/GenBank/DDBJ whole genome shotgun (WGS) entry which is preliminary data.</text>
</comment>
<name>A0ABQ9IAQ6_9NEOP</name>
<proteinExistence type="predicted"/>
<keyword evidence="2" id="KW-1185">Reference proteome</keyword>
<sequence>MFYTIYHASPKNAIELKVCAQSFETQILKVGWVASSYNTVAAVWQNYEAMVLHFEKAKEDRTRDKKDCAMYEGLLRKISSTEFILNLGLMCDSLQELSEVILDLQERNIDLYKAHLKVKDLKRKTCPGSAYRKSLEAAENIKFCGVVLRKKGRLDDPPISPSAFYKNLKDSIQKQLLCNCDVEMARCATVLDFSTWPTGAKENIIFGEEEICKLSKRFKLNERELICTFREFVNLLM</sequence>
<dbReference type="PANTHER" id="PTHR46880:SF8">
    <property type="entry name" value="E3 SUMO-PROTEIN LIGASE KIAA1586"/>
    <property type="match status" value="1"/>
</dbReference>
<protein>
    <submittedName>
        <fullName evidence="1">Uncharacterized protein</fullName>
    </submittedName>
</protein>
<dbReference type="PANTHER" id="PTHR46880">
    <property type="entry name" value="RAS-ASSOCIATING DOMAIN-CONTAINING PROTEIN"/>
    <property type="match status" value="1"/>
</dbReference>
<reference evidence="1 2" key="1">
    <citation type="submission" date="2023-02" db="EMBL/GenBank/DDBJ databases">
        <title>LHISI_Scaffold_Assembly.</title>
        <authorList>
            <person name="Stuart O.P."/>
            <person name="Cleave R."/>
            <person name="Magrath M.J.L."/>
            <person name="Mikheyev A.S."/>
        </authorList>
    </citation>
    <scope>NUCLEOTIDE SEQUENCE [LARGE SCALE GENOMIC DNA]</scope>
    <source>
        <strain evidence="1">Daus_M_001</strain>
        <tissue evidence="1">Leg muscle</tissue>
    </source>
</reference>
<dbReference type="Proteomes" id="UP001159363">
    <property type="component" value="Chromosome 2"/>
</dbReference>